<sequence length="368" mass="38780">MRQLSRATTGVHGRRPWSPSTTPCSHRLPKRFIFQMRNPWQRLDGAQPTPASVIFATAAVHAAPLATATAAAAARELRGARAPSQLTDELYQYATAAAAAGRRPGNDAFLAACLSDLSAPHRLRRLRPRQLAVLLRSLVHLGAHPDEDWLSDLDACCYCHPGPFDPASATAVLQALAALHTASISASVSSGPPPAAGFDSAGRSSSSSSSSSPSSSSAEQTSRAAHHLQPQHRHRHHRRPSQSYSSASSSSSFPSSCSSSSAASFRFPQAVYLRLTQGGVQNYTYEQLATLLQVGGLADPWVGGRPVGRCCQSLAQNPQSFRSLGVAVSDELALQVGSRMAAQLLEMVPEQRHRALAAVLGAGTGAAA</sequence>
<feature type="region of interest" description="Disordered" evidence="1">
    <location>
        <begin position="1"/>
        <end position="24"/>
    </location>
</feature>
<dbReference type="AlphaFoldDB" id="A0A9W6F864"/>
<keyword evidence="3" id="KW-1185">Reference proteome</keyword>
<gene>
    <name evidence="2" type="primary">PLEST005744</name>
    <name evidence="2" type="ORF">PLESTB_001567000</name>
</gene>
<feature type="compositionally biased region" description="Low complexity" evidence="1">
    <location>
        <begin position="204"/>
        <end position="217"/>
    </location>
</feature>
<organism evidence="2 3">
    <name type="scientific">Pleodorina starrii</name>
    <dbReference type="NCBI Taxonomy" id="330485"/>
    <lineage>
        <taxon>Eukaryota</taxon>
        <taxon>Viridiplantae</taxon>
        <taxon>Chlorophyta</taxon>
        <taxon>core chlorophytes</taxon>
        <taxon>Chlorophyceae</taxon>
        <taxon>CS clade</taxon>
        <taxon>Chlamydomonadales</taxon>
        <taxon>Volvocaceae</taxon>
        <taxon>Pleodorina</taxon>
    </lineage>
</organism>
<dbReference type="Proteomes" id="UP001165080">
    <property type="component" value="Unassembled WGS sequence"/>
</dbReference>
<evidence type="ECO:0000256" key="1">
    <source>
        <dbReference type="SAM" id="MobiDB-lite"/>
    </source>
</evidence>
<comment type="caution">
    <text evidence="2">The sequence shown here is derived from an EMBL/GenBank/DDBJ whole genome shotgun (WGS) entry which is preliminary data.</text>
</comment>
<name>A0A9W6F864_9CHLO</name>
<accession>A0A9W6F864</accession>
<feature type="region of interest" description="Disordered" evidence="1">
    <location>
        <begin position="186"/>
        <end position="253"/>
    </location>
</feature>
<feature type="compositionally biased region" description="Basic residues" evidence="1">
    <location>
        <begin position="224"/>
        <end position="240"/>
    </location>
</feature>
<evidence type="ECO:0000313" key="2">
    <source>
        <dbReference type="EMBL" id="GLC60042.1"/>
    </source>
</evidence>
<dbReference type="EMBL" id="BRXU01000031">
    <property type="protein sequence ID" value="GLC60042.1"/>
    <property type="molecule type" value="Genomic_DNA"/>
</dbReference>
<proteinExistence type="predicted"/>
<protein>
    <submittedName>
        <fullName evidence="2">Uncharacterized protein</fullName>
    </submittedName>
</protein>
<reference evidence="2 3" key="1">
    <citation type="journal article" date="2023" name="Commun. Biol.">
        <title>Reorganization of the ancestral sex-determining regions during the evolution of trioecy in Pleodorina starrii.</title>
        <authorList>
            <person name="Takahashi K."/>
            <person name="Suzuki S."/>
            <person name="Kawai-Toyooka H."/>
            <person name="Yamamoto K."/>
            <person name="Hamaji T."/>
            <person name="Ootsuki R."/>
            <person name="Yamaguchi H."/>
            <person name="Kawachi M."/>
            <person name="Higashiyama T."/>
            <person name="Nozaki H."/>
        </authorList>
    </citation>
    <scope>NUCLEOTIDE SEQUENCE [LARGE SCALE GENOMIC DNA]</scope>
    <source>
        <strain evidence="2 3">NIES-4479</strain>
    </source>
</reference>
<feature type="compositionally biased region" description="Low complexity" evidence="1">
    <location>
        <begin position="241"/>
        <end position="253"/>
    </location>
</feature>
<evidence type="ECO:0000313" key="3">
    <source>
        <dbReference type="Proteomes" id="UP001165080"/>
    </source>
</evidence>